<dbReference type="InterPro" id="IPR008969">
    <property type="entry name" value="CarboxyPept-like_regulatory"/>
</dbReference>
<proteinExistence type="predicted"/>
<dbReference type="OrthoDB" id="156689at2"/>
<dbReference type="SUPFAM" id="SSF49464">
    <property type="entry name" value="Carboxypeptidase regulatory domain-like"/>
    <property type="match status" value="1"/>
</dbReference>
<dbReference type="Gene3D" id="2.60.40.1120">
    <property type="entry name" value="Carboxypeptidase-like, regulatory domain"/>
    <property type="match status" value="1"/>
</dbReference>
<dbReference type="Gene3D" id="3.30.2320.10">
    <property type="entry name" value="hypothetical protein PF0899 domain"/>
    <property type="match status" value="1"/>
</dbReference>
<accession>A0A110A6X5</accession>
<evidence type="ECO:0000313" key="4">
    <source>
        <dbReference type="EMBL" id="SHE43786.1"/>
    </source>
</evidence>
<dbReference type="Pfam" id="PF05065">
    <property type="entry name" value="Phage_capsid"/>
    <property type="match status" value="1"/>
</dbReference>
<dbReference type="NCBIfam" id="TIGR01554">
    <property type="entry name" value="major_cap_HK97"/>
    <property type="match status" value="1"/>
</dbReference>
<organism evidence="4 6">
    <name type="scientific">Anaerotignum propionicum DSM 1682</name>
    <dbReference type="NCBI Taxonomy" id="991789"/>
    <lineage>
        <taxon>Bacteria</taxon>
        <taxon>Bacillati</taxon>
        <taxon>Bacillota</taxon>
        <taxon>Clostridia</taxon>
        <taxon>Lachnospirales</taxon>
        <taxon>Anaerotignaceae</taxon>
        <taxon>Anaerotignum</taxon>
    </lineage>
</organism>
<keyword evidence="5" id="KW-1185">Reference proteome</keyword>
<dbReference type="Gene3D" id="3.30.2400.10">
    <property type="entry name" value="Major capsid protein gp5"/>
    <property type="match status" value="1"/>
</dbReference>
<dbReference type="SUPFAM" id="SSF56563">
    <property type="entry name" value="Major capsid protein gp5"/>
    <property type="match status" value="1"/>
</dbReference>
<evidence type="ECO:0000256" key="1">
    <source>
        <dbReference type="ARBA" id="ARBA00004328"/>
    </source>
</evidence>
<reference evidence="6" key="3">
    <citation type="submission" date="2016-11" db="EMBL/GenBank/DDBJ databases">
        <authorList>
            <person name="Jaros S."/>
            <person name="Januszkiewicz K."/>
            <person name="Wedrychowicz H."/>
        </authorList>
    </citation>
    <scope>NUCLEOTIDE SEQUENCE [LARGE SCALE GENOMIC DNA]</scope>
    <source>
        <strain evidence="6">DSM 1682</strain>
    </source>
</reference>
<dbReference type="InterPro" id="IPR054612">
    <property type="entry name" value="Phage_capsid-like_C"/>
</dbReference>
<evidence type="ECO:0000313" key="3">
    <source>
        <dbReference type="EMBL" id="AMJ40375.1"/>
    </source>
</evidence>
<evidence type="ECO:0000259" key="2">
    <source>
        <dbReference type="Pfam" id="PF05065"/>
    </source>
</evidence>
<dbReference type="AlphaFoldDB" id="A0A110A6X5"/>
<reference evidence="3 5" key="1">
    <citation type="journal article" date="2016" name="Genome Announc.">
        <title>Complete Genome Sequence of the Amino Acid-Fermenting Clostridium propionicum X2 (DSM 1682).</title>
        <authorList>
            <person name="Poehlein A."/>
            <person name="Schlien K."/>
            <person name="Chowdhury N.P."/>
            <person name="Gottschalk G."/>
            <person name="Buckel W."/>
            <person name="Daniel R."/>
        </authorList>
    </citation>
    <scope>NUCLEOTIDE SEQUENCE [LARGE SCALE GENOMIC DNA]</scope>
    <source>
        <strain evidence="3 5">X2</strain>
    </source>
</reference>
<dbReference type="EMBL" id="CP014223">
    <property type="protein sequence ID" value="AMJ40375.1"/>
    <property type="molecule type" value="Genomic_DNA"/>
</dbReference>
<gene>
    <name evidence="3" type="ORF">CPRO_07740</name>
    <name evidence="4" type="ORF">SAMN02745151_00706</name>
</gene>
<evidence type="ECO:0000313" key="5">
    <source>
        <dbReference type="Proteomes" id="UP000068026"/>
    </source>
</evidence>
<dbReference type="Proteomes" id="UP000184204">
    <property type="component" value="Unassembled WGS sequence"/>
</dbReference>
<dbReference type="Proteomes" id="UP000068026">
    <property type="component" value="Chromosome"/>
</dbReference>
<reference evidence="4" key="4">
    <citation type="submission" date="2016-11" db="EMBL/GenBank/DDBJ databases">
        <authorList>
            <person name="Varghese N."/>
            <person name="Submissions S."/>
        </authorList>
    </citation>
    <scope>NUCLEOTIDE SEQUENCE</scope>
    <source>
        <strain evidence="4">DSM 1682</strain>
    </source>
</reference>
<feature type="domain" description="Phage capsid-like C-terminal" evidence="2">
    <location>
        <begin position="10"/>
        <end position="291"/>
    </location>
</feature>
<name>A0A110A6X5_ANAPI</name>
<reference evidence="5" key="2">
    <citation type="submission" date="2016-01" db="EMBL/GenBank/DDBJ databases">
        <authorList>
            <person name="Poehlein A."/>
            <person name="Schlien K."/>
            <person name="Gottschalk G."/>
            <person name="Buckel W."/>
            <person name="Daniel R."/>
        </authorList>
    </citation>
    <scope>NUCLEOTIDE SEQUENCE [LARGE SCALE GENOMIC DNA]</scope>
    <source>
        <strain evidence="5">X2</strain>
    </source>
</reference>
<evidence type="ECO:0000313" key="6">
    <source>
        <dbReference type="Proteomes" id="UP000184204"/>
    </source>
</evidence>
<dbReference type="RefSeq" id="WP_066048006.1">
    <property type="nucleotide sequence ID" value="NZ_CP014223.1"/>
</dbReference>
<comment type="subcellular location">
    <subcellularLocation>
        <location evidence="1">Virion</location>
    </subcellularLocation>
</comment>
<dbReference type="InterPro" id="IPR024455">
    <property type="entry name" value="Phage_capsid"/>
</dbReference>
<dbReference type="KEGG" id="cpro:CPRO_07740"/>
<sequence>MPISREQAEALIQEQLINTIQQDTPKSSVFMGMARKLPNMTSKQTRMPVLDMLPMAYWVNGDMGFKQTSEQAWDNVYLTAAELAVIVPIPEAVLDDASFDILGEVQPRVVEAIGQRVDSAVIFGINRPSDWDLDIISRARQAGNNVSVASNPDYYDLIMGENGVISKVEEDGYMATGVISGMGMRAKLRGLKTEYGQPIFKTDMQGSTQYALDGAPMYFPDNGSFDNSVCQMIVGDFKRAVYAIRQDITVKILDQGVIQNPTTKEIVYNLAQQDMIALRVVFRMGWALPNPATRIDEDRVGCPFAYLEPATAVTTRAVTFTVTDNAEMPKAIGGVVVEMNGARLKTNASGIAVFNLRAGTYTAKIKKKGFSTVTETVVVSGAAVSKEITLIAND</sequence>
<protein>
    <submittedName>
        <fullName evidence="3">Phage capsid family protein</fullName>
    </submittedName>
    <submittedName>
        <fullName evidence="4">Phage major capsid protein, HK97 family</fullName>
    </submittedName>
</protein>
<dbReference type="EMBL" id="FQUA01000002">
    <property type="protein sequence ID" value="SHE43786.1"/>
    <property type="molecule type" value="Genomic_DNA"/>
</dbReference>